<dbReference type="KEGG" id="hgr:DW355_12455"/>
<keyword evidence="4" id="KW-0659">Purine metabolism</keyword>
<dbReference type="GO" id="GO:0019628">
    <property type="term" value="P:urate catabolic process"/>
    <property type="evidence" value="ECO:0007669"/>
    <property type="project" value="UniProtKB-UniPathway"/>
</dbReference>
<dbReference type="InterPro" id="IPR036778">
    <property type="entry name" value="OHCU_decarboxylase_sf"/>
</dbReference>
<evidence type="ECO:0000259" key="7">
    <source>
        <dbReference type="Pfam" id="PF09349"/>
    </source>
</evidence>
<evidence type="ECO:0000256" key="1">
    <source>
        <dbReference type="ARBA" id="ARBA00001163"/>
    </source>
</evidence>
<evidence type="ECO:0000256" key="3">
    <source>
        <dbReference type="ARBA" id="ARBA00012257"/>
    </source>
</evidence>
<dbReference type="SUPFAM" id="SSF158694">
    <property type="entry name" value="UraD-Like"/>
    <property type="match status" value="1"/>
</dbReference>
<dbReference type="GO" id="GO:0000255">
    <property type="term" value="P:allantoin metabolic process"/>
    <property type="evidence" value="ECO:0007669"/>
    <property type="project" value="InterPro"/>
</dbReference>
<keyword evidence="5" id="KW-0210">Decarboxylase</keyword>
<evidence type="ECO:0000256" key="6">
    <source>
        <dbReference type="ARBA" id="ARBA00023239"/>
    </source>
</evidence>
<dbReference type="InterPro" id="IPR018020">
    <property type="entry name" value="OHCU_decarboxylase"/>
</dbReference>
<evidence type="ECO:0000256" key="4">
    <source>
        <dbReference type="ARBA" id="ARBA00022631"/>
    </source>
</evidence>
<reference evidence="8 9" key="1">
    <citation type="submission" date="2018-07" db="EMBL/GenBank/DDBJ databases">
        <title>Exploring interactions and the metabolic potential of the ultra-small soil bacteria Hylemonella gracilis.</title>
        <authorList>
            <person name="Tyc O."/>
            <person name="Kulkarni P."/>
            <person name="Gawehns F."/>
            <person name="Hundscheid M."/>
            <person name="Zweers H."/>
            <person name="Garbeva P."/>
        </authorList>
    </citation>
    <scope>NUCLEOTIDE SEQUENCE [LARGE SCALE GENOMIC DNA]</scope>
    <source>
        <strain evidence="8 9">NS1</strain>
    </source>
</reference>
<proteinExistence type="predicted"/>
<evidence type="ECO:0000256" key="5">
    <source>
        <dbReference type="ARBA" id="ARBA00022793"/>
    </source>
</evidence>
<organism evidence="8 9">
    <name type="scientific">Hylemonella gracilis</name>
    <dbReference type="NCBI Taxonomy" id="80880"/>
    <lineage>
        <taxon>Bacteria</taxon>
        <taxon>Pseudomonadati</taxon>
        <taxon>Pseudomonadota</taxon>
        <taxon>Betaproteobacteria</taxon>
        <taxon>Burkholderiales</taxon>
        <taxon>Comamonadaceae</taxon>
        <taxon>Hylemonella</taxon>
    </lineage>
</organism>
<evidence type="ECO:0000313" key="9">
    <source>
        <dbReference type="Proteomes" id="UP000292939"/>
    </source>
</evidence>
<comment type="pathway">
    <text evidence="2">Purine metabolism; urate degradation; (S)-allantoin from urate: step 3/3.</text>
</comment>
<dbReference type="Pfam" id="PF09349">
    <property type="entry name" value="OHCU_decarbox"/>
    <property type="match status" value="1"/>
</dbReference>
<dbReference type="PANTHER" id="PTHR43466">
    <property type="entry name" value="2-OXO-4-HYDROXY-4-CARBOXY-5-UREIDOIMIDAZOLINE DECARBOXYLASE-RELATED"/>
    <property type="match status" value="1"/>
</dbReference>
<dbReference type="UniPathway" id="UPA00394">
    <property type="reaction ID" value="UER00652"/>
</dbReference>
<dbReference type="EMBL" id="CP031395">
    <property type="protein sequence ID" value="QBK06565.1"/>
    <property type="molecule type" value="Genomic_DNA"/>
</dbReference>
<dbReference type="OrthoDB" id="9808195at2"/>
<dbReference type="GO" id="GO:0051997">
    <property type="term" value="F:2-oxo-4-hydroxy-4-carboxy-5-ureidoimidazoline decarboxylase activity"/>
    <property type="evidence" value="ECO:0007669"/>
    <property type="project" value="UniProtKB-EC"/>
</dbReference>
<dbReference type="PANTHER" id="PTHR43466:SF1">
    <property type="entry name" value="2-OXO-4-HYDROXY-4-CARBOXY-5-UREIDOIMIDAZOLINE DECARBOXYLASE-RELATED"/>
    <property type="match status" value="1"/>
</dbReference>
<accession>A0A4P6UQT6</accession>
<gene>
    <name evidence="8" type="primary">uraD</name>
    <name evidence="8" type="ORF">DW355_12455</name>
</gene>
<protein>
    <recommendedName>
        <fullName evidence="3">2-oxo-4-hydroxy-4-carboxy-5-ureidoimidazoline decarboxylase</fullName>
        <ecNumber evidence="3">4.1.1.97</ecNumber>
    </recommendedName>
</protein>
<dbReference type="InterPro" id="IPR017580">
    <property type="entry name" value="OHCU_decarboxylase-1"/>
</dbReference>
<comment type="catalytic activity">
    <reaction evidence="1">
        <text>5-hydroxy-2-oxo-4-ureido-2,5-dihydro-1H-imidazole-5-carboxylate + H(+) = (S)-allantoin + CO2</text>
        <dbReference type="Rhea" id="RHEA:26301"/>
        <dbReference type="ChEBI" id="CHEBI:15378"/>
        <dbReference type="ChEBI" id="CHEBI:15678"/>
        <dbReference type="ChEBI" id="CHEBI:16526"/>
        <dbReference type="ChEBI" id="CHEBI:58639"/>
        <dbReference type="EC" id="4.1.1.97"/>
    </reaction>
</comment>
<dbReference type="EC" id="4.1.1.97" evidence="3"/>
<dbReference type="NCBIfam" id="TIGR03164">
    <property type="entry name" value="UHCUDC"/>
    <property type="match status" value="1"/>
</dbReference>
<dbReference type="GO" id="GO:0006144">
    <property type="term" value="P:purine nucleobase metabolic process"/>
    <property type="evidence" value="ECO:0007669"/>
    <property type="project" value="UniProtKB-KW"/>
</dbReference>
<dbReference type="Gene3D" id="1.10.3330.10">
    <property type="entry name" value="Oxo-4-hydroxy-4-carboxy-5-ureidoimidazoline decarboxylase"/>
    <property type="match status" value="1"/>
</dbReference>
<evidence type="ECO:0000256" key="2">
    <source>
        <dbReference type="ARBA" id="ARBA00004754"/>
    </source>
</evidence>
<sequence>MTLAWLNGCSEAEFVNALGGVFEHSPWIATQAAQQRPYDDLSALHASMLDAVRRLSPEALRGYLSLHPELAGSEARGGRMTAESTREQGTLDLAAPNPEDGETWDELNRRYRAKFGFPFILCIRRHTRATALAAFRERLTRSPEQELCAALEEIALISRLRLEDQLTPGP</sequence>
<keyword evidence="6 8" id="KW-0456">Lyase</keyword>
<feature type="domain" description="Oxo-4-hydroxy-4-carboxy-5-ureidoimidazoline decarboxylase" evidence="7">
    <location>
        <begin position="8"/>
        <end position="163"/>
    </location>
</feature>
<dbReference type="AlphaFoldDB" id="A0A4P6UQT6"/>
<evidence type="ECO:0000313" key="8">
    <source>
        <dbReference type="EMBL" id="QBK06565.1"/>
    </source>
</evidence>
<name>A0A4P6UQT6_9BURK</name>
<dbReference type="Proteomes" id="UP000292939">
    <property type="component" value="Chromosome"/>
</dbReference>